<reference evidence="1" key="1">
    <citation type="submission" date="2020-11" db="EMBL/GenBank/DDBJ databases">
        <authorList>
            <person name="Tran Van P."/>
        </authorList>
    </citation>
    <scope>NUCLEOTIDE SEQUENCE</scope>
</reference>
<gene>
    <name evidence="1" type="ORF">CTOB1V02_LOCUS4581</name>
</gene>
<name>A0A7R8ZPC8_9CRUS</name>
<dbReference type="EMBL" id="OB660886">
    <property type="protein sequence ID" value="CAD7226665.1"/>
    <property type="molecule type" value="Genomic_DNA"/>
</dbReference>
<dbReference type="OrthoDB" id="7357196at2759"/>
<dbReference type="AlphaFoldDB" id="A0A7R8ZPC8"/>
<proteinExistence type="predicted"/>
<protein>
    <submittedName>
        <fullName evidence="1">Uncharacterized protein</fullName>
    </submittedName>
</protein>
<dbReference type="CDD" id="cd00037">
    <property type="entry name" value="CLECT"/>
    <property type="match status" value="1"/>
</dbReference>
<dbReference type="Pfam" id="PF00024">
    <property type="entry name" value="PAN_1"/>
    <property type="match status" value="1"/>
</dbReference>
<sequence length="573" mass="63141">MELWRSGAALFLLAYSVFCMINGASSMCMTGISGVIAFEHDGRCFHVVDRSLIGRSWHDAELYCQNNLNGHLAMPESLELLEKINNTATGDYYYYMGHNILRTVSPEPKNHAHILAMTTDNDKFHATLTLPGTRSDTDYNCDEPATCSPYWKFPNGTLIPFSENEPDNFKNTNERQMCMATMDGGLIDKFCDRNYGAICEENVALGDCSSGLELTMVCGASSLMYSSVGPPYGRKTRMSFTCGNATVEGECLGPPYGWYYFNPPYKACGKCEPTSTEPTTEIPTTTTTPMKTTPQVSSTTTAFSTCVTASPTESTMFHGFRKFANTVGQTPKTEYVLKEFKANRATTCSTRCLLTPLCTSFGFSPQTGKCTVSSLTHSQRNDLTLFDVDLTDGRAFFSEVPSPIPGTGAAVSPKENPHQDPVPLAGRNNAERDGVDSPRALDPPSRPHASHATPVGHLSQGFTLSWLAPGGEGIGIQDWNFRGWNSHGRHFHGRNFRGLNSHRRNSYGWSSHLLGSTRGESTSPYTTAALDDRRFFRRKQPLPHEMLQLMVSDEWSDVCVAIPWEPPPSSSRA</sequence>
<dbReference type="InterPro" id="IPR016187">
    <property type="entry name" value="CTDL_fold"/>
</dbReference>
<organism evidence="1">
    <name type="scientific">Cyprideis torosa</name>
    <dbReference type="NCBI Taxonomy" id="163714"/>
    <lineage>
        <taxon>Eukaryota</taxon>
        <taxon>Metazoa</taxon>
        <taxon>Ecdysozoa</taxon>
        <taxon>Arthropoda</taxon>
        <taxon>Crustacea</taxon>
        <taxon>Oligostraca</taxon>
        <taxon>Ostracoda</taxon>
        <taxon>Podocopa</taxon>
        <taxon>Podocopida</taxon>
        <taxon>Cytherocopina</taxon>
        <taxon>Cytheroidea</taxon>
        <taxon>Cytherideidae</taxon>
        <taxon>Cyprideis</taxon>
    </lineage>
</organism>
<dbReference type="Gene3D" id="3.10.100.10">
    <property type="entry name" value="Mannose-Binding Protein A, subunit A"/>
    <property type="match status" value="1"/>
</dbReference>
<dbReference type="SUPFAM" id="SSF56436">
    <property type="entry name" value="C-type lectin-like"/>
    <property type="match status" value="1"/>
</dbReference>
<dbReference type="InterPro" id="IPR016186">
    <property type="entry name" value="C-type_lectin-like/link_sf"/>
</dbReference>
<dbReference type="InterPro" id="IPR003609">
    <property type="entry name" value="Pan_app"/>
</dbReference>
<accession>A0A7R8ZPC8</accession>
<evidence type="ECO:0000313" key="1">
    <source>
        <dbReference type="EMBL" id="CAD7226665.1"/>
    </source>
</evidence>
<dbReference type="Gene3D" id="3.50.4.10">
    <property type="entry name" value="Hepatocyte Growth Factor"/>
    <property type="match status" value="1"/>
</dbReference>